<dbReference type="EMBL" id="GBRH01258975">
    <property type="protein sequence ID" value="JAD38920.1"/>
    <property type="molecule type" value="Transcribed_RNA"/>
</dbReference>
<proteinExistence type="predicted"/>
<reference evidence="2" key="2">
    <citation type="journal article" date="2015" name="Data Brief">
        <title>Shoot transcriptome of the giant reed, Arundo donax.</title>
        <authorList>
            <person name="Barrero R.A."/>
            <person name="Guerrero F.D."/>
            <person name="Moolhuijzen P."/>
            <person name="Goolsby J.A."/>
            <person name="Tidwell J."/>
            <person name="Bellgard S.E."/>
            <person name="Bellgard M.I."/>
        </authorList>
    </citation>
    <scope>NUCLEOTIDE SEQUENCE</scope>
    <source>
        <tissue evidence="2">Shoot tissue taken approximately 20 cm above the soil surface</tissue>
    </source>
</reference>
<name>A0A0A8ZQ82_ARUDO</name>
<accession>A0A0A8ZQ82</accession>
<evidence type="ECO:0000256" key="1">
    <source>
        <dbReference type="SAM" id="SignalP"/>
    </source>
</evidence>
<feature type="signal peptide" evidence="1">
    <location>
        <begin position="1"/>
        <end position="38"/>
    </location>
</feature>
<reference evidence="2" key="1">
    <citation type="submission" date="2014-09" db="EMBL/GenBank/DDBJ databases">
        <authorList>
            <person name="Magalhaes I.L.F."/>
            <person name="Oliveira U."/>
            <person name="Santos F.R."/>
            <person name="Vidigal T.H.D.A."/>
            <person name="Brescovit A.D."/>
            <person name="Santos A.J."/>
        </authorList>
    </citation>
    <scope>NUCLEOTIDE SEQUENCE</scope>
    <source>
        <tissue evidence="2">Shoot tissue taken approximately 20 cm above the soil surface</tissue>
    </source>
</reference>
<sequence>MLSSLQCRPAFLSPHKKTCNLLVATLFILIALTTGSQQTPPAPFVECRSFQPPKQPALIRIWKHRLPRMIL</sequence>
<evidence type="ECO:0000313" key="2">
    <source>
        <dbReference type="EMBL" id="JAD38920.1"/>
    </source>
</evidence>
<feature type="chain" id="PRO_5002045171" evidence="1">
    <location>
        <begin position="39"/>
        <end position="71"/>
    </location>
</feature>
<dbReference type="AlphaFoldDB" id="A0A0A8ZQ82"/>
<keyword evidence="1" id="KW-0732">Signal</keyword>
<organism evidence="2">
    <name type="scientific">Arundo donax</name>
    <name type="common">Giant reed</name>
    <name type="synonym">Donax arundinaceus</name>
    <dbReference type="NCBI Taxonomy" id="35708"/>
    <lineage>
        <taxon>Eukaryota</taxon>
        <taxon>Viridiplantae</taxon>
        <taxon>Streptophyta</taxon>
        <taxon>Embryophyta</taxon>
        <taxon>Tracheophyta</taxon>
        <taxon>Spermatophyta</taxon>
        <taxon>Magnoliopsida</taxon>
        <taxon>Liliopsida</taxon>
        <taxon>Poales</taxon>
        <taxon>Poaceae</taxon>
        <taxon>PACMAD clade</taxon>
        <taxon>Arundinoideae</taxon>
        <taxon>Arundineae</taxon>
        <taxon>Arundo</taxon>
    </lineage>
</organism>
<protein>
    <submittedName>
        <fullName evidence="2">Uncharacterized protein</fullName>
    </submittedName>
</protein>